<name>A0ABW5GBI1_9PSEU</name>
<organism evidence="2 3">
    <name type="scientific">Amycolatopsis samaneae</name>
    <dbReference type="NCBI Taxonomy" id="664691"/>
    <lineage>
        <taxon>Bacteria</taxon>
        <taxon>Bacillati</taxon>
        <taxon>Actinomycetota</taxon>
        <taxon>Actinomycetes</taxon>
        <taxon>Pseudonocardiales</taxon>
        <taxon>Pseudonocardiaceae</taxon>
        <taxon>Amycolatopsis</taxon>
    </lineage>
</organism>
<dbReference type="Gene3D" id="3.40.50.300">
    <property type="entry name" value="P-loop containing nucleotide triphosphate hydrolases"/>
    <property type="match status" value="2"/>
</dbReference>
<dbReference type="RefSeq" id="WP_345387165.1">
    <property type="nucleotide sequence ID" value="NZ_BAABHG010000002.1"/>
</dbReference>
<protein>
    <submittedName>
        <fullName evidence="2">AAA family ATPase</fullName>
    </submittedName>
</protein>
<dbReference type="PANTHER" id="PTHR40396">
    <property type="entry name" value="ATPASE-LIKE PROTEIN"/>
    <property type="match status" value="1"/>
</dbReference>
<proteinExistence type="predicted"/>
<reference evidence="3" key="1">
    <citation type="journal article" date="2019" name="Int. J. Syst. Evol. Microbiol.">
        <title>The Global Catalogue of Microorganisms (GCM) 10K type strain sequencing project: providing services to taxonomists for standard genome sequencing and annotation.</title>
        <authorList>
            <consortium name="The Broad Institute Genomics Platform"/>
            <consortium name="The Broad Institute Genome Sequencing Center for Infectious Disease"/>
            <person name="Wu L."/>
            <person name="Ma J."/>
        </authorList>
    </citation>
    <scope>NUCLEOTIDE SEQUENCE [LARGE SCALE GENOMIC DNA]</scope>
    <source>
        <strain evidence="3">CGMCC 4.7643</strain>
    </source>
</reference>
<dbReference type="InterPro" id="IPR003959">
    <property type="entry name" value="ATPase_AAA_core"/>
</dbReference>
<dbReference type="InterPro" id="IPR027417">
    <property type="entry name" value="P-loop_NTPase"/>
</dbReference>
<keyword evidence="3" id="KW-1185">Reference proteome</keyword>
<sequence>MNRPLVDGPVITGLAVRNYRVLRDVTFSELMPLTVLLGPNGSGKSTVLDVLAFLSDAVEDGVGSAAARRGGLSALRSFGSSGPVEVTVECRFAPVEHRYRYRLRLAVDDTTPVAEILEQRAAGQTDWQPLLDFAGGSGAVYGRTREVIEGDLLALDTLGRLSRFDGIKRFRQFVLGWRNVDIDVARVRAGVPAGVTGSRNSLWRAPDGADLVRVLRDLEGTGEYDELIRDLRRLVPKLESVRVEHTAEGRLLIRLKDRTFDETAPSDAVSEGTLKLLAQLVAIRRSGASVLTVEEPENNVHPKLHYPLAEDFRRGTASGQIIVATHSPRFVDAVRPDELWTMYRGEDGYARVRRAADLPRVTAMLEAGGALGDLWTEGYFGVGDPLADSR</sequence>
<dbReference type="Proteomes" id="UP001597419">
    <property type="component" value="Unassembled WGS sequence"/>
</dbReference>
<dbReference type="EMBL" id="JBHUKU010000004">
    <property type="protein sequence ID" value="MFD2458881.1"/>
    <property type="molecule type" value="Genomic_DNA"/>
</dbReference>
<dbReference type="PIRSF" id="PIRSF029347">
    <property type="entry name" value="RecF"/>
    <property type="match status" value="1"/>
</dbReference>
<comment type="caution">
    <text evidence="2">The sequence shown here is derived from an EMBL/GenBank/DDBJ whole genome shotgun (WGS) entry which is preliminary data.</text>
</comment>
<gene>
    <name evidence="2" type="ORF">ACFSYJ_09720</name>
</gene>
<dbReference type="InterPro" id="IPR014555">
    <property type="entry name" value="RecF-like"/>
</dbReference>
<feature type="domain" description="ATPase AAA-type core" evidence="1">
    <location>
        <begin position="33"/>
        <end position="332"/>
    </location>
</feature>
<evidence type="ECO:0000313" key="3">
    <source>
        <dbReference type="Proteomes" id="UP001597419"/>
    </source>
</evidence>
<dbReference type="SUPFAM" id="SSF52540">
    <property type="entry name" value="P-loop containing nucleoside triphosphate hydrolases"/>
    <property type="match status" value="1"/>
</dbReference>
<dbReference type="Pfam" id="PF13304">
    <property type="entry name" value="AAA_21"/>
    <property type="match status" value="1"/>
</dbReference>
<dbReference type="PANTHER" id="PTHR40396:SF1">
    <property type="entry name" value="ATPASE AAA-TYPE CORE DOMAIN-CONTAINING PROTEIN"/>
    <property type="match status" value="1"/>
</dbReference>
<evidence type="ECO:0000313" key="2">
    <source>
        <dbReference type="EMBL" id="MFD2458881.1"/>
    </source>
</evidence>
<accession>A0ABW5GBI1</accession>
<evidence type="ECO:0000259" key="1">
    <source>
        <dbReference type="Pfam" id="PF13304"/>
    </source>
</evidence>